<dbReference type="EMBL" id="WJBH02000296">
    <property type="protein sequence ID" value="KAI9549443.1"/>
    <property type="molecule type" value="Genomic_DNA"/>
</dbReference>
<gene>
    <name evidence="1" type="ORF">GHT06_001843</name>
</gene>
<sequence>MIRDGIDPSTIGISMTDIPKLGINPQSGYDTPIGIYFYPCNYYLEQISIMMDCHSNMNVAYCKKLDHDLQAEFNIAIDAMSEDALVKSNAGMFWYLTLTLSNYLMNGSKLTNGNSVPVMWNKLLRKLGYSSIVDTNGVVHKNEPTQGVIFDPRIILSNYTIHNTTKLDDKSISVLKEKNAGEIKEYLTAKLNSAALGAVRYKQLENAAIRYGVPLGTMVTYAWRIGLKDGKNWNRY</sequence>
<accession>A0AAD5KTF2</accession>
<dbReference type="AlphaFoldDB" id="A0AAD5KTF2"/>
<organism evidence="1 2">
    <name type="scientific">Daphnia sinensis</name>
    <dbReference type="NCBI Taxonomy" id="1820382"/>
    <lineage>
        <taxon>Eukaryota</taxon>
        <taxon>Metazoa</taxon>
        <taxon>Ecdysozoa</taxon>
        <taxon>Arthropoda</taxon>
        <taxon>Crustacea</taxon>
        <taxon>Branchiopoda</taxon>
        <taxon>Diplostraca</taxon>
        <taxon>Cladocera</taxon>
        <taxon>Anomopoda</taxon>
        <taxon>Daphniidae</taxon>
        <taxon>Daphnia</taxon>
        <taxon>Daphnia similis group</taxon>
    </lineage>
</organism>
<proteinExistence type="predicted"/>
<name>A0AAD5KTF2_9CRUS</name>
<reference evidence="1" key="1">
    <citation type="submission" date="2022-05" db="EMBL/GenBank/DDBJ databases">
        <title>A multi-omics perspective on studying reproductive biology in Daphnia sinensis.</title>
        <authorList>
            <person name="Jia J."/>
        </authorList>
    </citation>
    <scope>NUCLEOTIDE SEQUENCE</scope>
    <source>
        <strain evidence="1">WSL</strain>
    </source>
</reference>
<dbReference type="Proteomes" id="UP000820818">
    <property type="component" value="Unassembled WGS sequence"/>
</dbReference>
<keyword evidence="2" id="KW-1185">Reference proteome</keyword>
<protein>
    <submittedName>
        <fullName evidence="1">Uncharacterized protein</fullName>
    </submittedName>
</protein>
<evidence type="ECO:0000313" key="2">
    <source>
        <dbReference type="Proteomes" id="UP000820818"/>
    </source>
</evidence>
<comment type="caution">
    <text evidence="1">The sequence shown here is derived from an EMBL/GenBank/DDBJ whole genome shotgun (WGS) entry which is preliminary data.</text>
</comment>
<evidence type="ECO:0000313" key="1">
    <source>
        <dbReference type="EMBL" id="KAI9549443.1"/>
    </source>
</evidence>